<dbReference type="PROSITE" id="PS50033">
    <property type="entry name" value="UBX"/>
    <property type="match status" value="1"/>
</dbReference>
<feature type="region of interest" description="Disordered" evidence="1">
    <location>
        <begin position="487"/>
        <end position="514"/>
    </location>
</feature>
<dbReference type="Gene3D" id="3.30.420.210">
    <property type="entry name" value="SEP domain"/>
    <property type="match status" value="1"/>
</dbReference>
<name>A0A074Z593_OPIVI</name>
<dbReference type="Pfam" id="PF00789">
    <property type="entry name" value="UBX"/>
    <property type="match status" value="1"/>
</dbReference>
<dbReference type="Gene3D" id="1.10.8.10">
    <property type="entry name" value="DNA helicase RuvA subunit, C-terminal domain"/>
    <property type="match status" value="1"/>
</dbReference>
<evidence type="ECO:0000259" key="4">
    <source>
        <dbReference type="PROSITE" id="PS51399"/>
    </source>
</evidence>
<reference evidence="5 6" key="1">
    <citation type="submission" date="2013-11" db="EMBL/GenBank/DDBJ databases">
        <title>Opisthorchis viverrini - life in the bile duct.</title>
        <authorList>
            <person name="Young N.D."/>
            <person name="Nagarajan N."/>
            <person name="Lin S.J."/>
            <person name="Korhonen P.K."/>
            <person name="Jex A.R."/>
            <person name="Hall R.S."/>
            <person name="Safavi-Hemami H."/>
            <person name="Kaewkong W."/>
            <person name="Bertrand D."/>
            <person name="Gao S."/>
            <person name="Seet Q."/>
            <person name="Wongkham S."/>
            <person name="Teh B.T."/>
            <person name="Wongkham C."/>
            <person name="Intapan P.M."/>
            <person name="Maleewong W."/>
            <person name="Yang X."/>
            <person name="Hu M."/>
            <person name="Wang Z."/>
            <person name="Hofmann A."/>
            <person name="Sternberg P.W."/>
            <person name="Tan P."/>
            <person name="Wang J."/>
            <person name="Gasser R.B."/>
        </authorList>
    </citation>
    <scope>NUCLEOTIDE SEQUENCE [LARGE SCALE GENOMIC DNA]</scope>
</reference>
<dbReference type="SMART" id="SM00553">
    <property type="entry name" value="SEP"/>
    <property type="match status" value="1"/>
</dbReference>
<feature type="domain" description="UBX" evidence="3">
    <location>
        <begin position="510"/>
        <end position="587"/>
    </location>
</feature>
<dbReference type="SMART" id="SM00166">
    <property type="entry name" value="UBX"/>
    <property type="match status" value="1"/>
</dbReference>
<dbReference type="STRING" id="6198.A0A074Z593"/>
<dbReference type="GO" id="GO:0007030">
    <property type="term" value="P:Golgi organization"/>
    <property type="evidence" value="ECO:0007669"/>
    <property type="project" value="TreeGrafter"/>
</dbReference>
<evidence type="ECO:0000313" key="6">
    <source>
        <dbReference type="Proteomes" id="UP000054324"/>
    </source>
</evidence>
<gene>
    <name evidence="5" type="ORF">T265_10827</name>
</gene>
<dbReference type="CDD" id="cd14273">
    <property type="entry name" value="UBA_TAP-C_like"/>
    <property type="match status" value="1"/>
</dbReference>
<protein>
    <submittedName>
        <fullName evidence="5">Uncharacterized protein</fullName>
    </submittedName>
</protein>
<evidence type="ECO:0000259" key="3">
    <source>
        <dbReference type="PROSITE" id="PS50033"/>
    </source>
</evidence>
<evidence type="ECO:0000313" key="5">
    <source>
        <dbReference type="EMBL" id="KER20682.1"/>
    </source>
</evidence>
<feature type="region of interest" description="Disordered" evidence="1">
    <location>
        <begin position="236"/>
        <end position="317"/>
    </location>
</feature>
<dbReference type="SUPFAM" id="SSF54236">
    <property type="entry name" value="Ubiquitin-like"/>
    <property type="match status" value="1"/>
</dbReference>
<dbReference type="GO" id="GO:0005829">
    <property type="term" value="C:cytosol"/>
    <property type="evidence" value="ECO:0007669"/>
    <property type="project" value="TreeGrafter"/>
</dbReference>
<feature type="compositionally biased region" description="Polar residues" evidence="1">
    <location>
        <begin position="368"/>
        <end position="392"/>
    </location>
</feature>
<dbReference type="Pfam" id="PF14555">
    <property type="entry name" value="UBA_4"/>
    <property type="match status" value="1"/>
</dbReference>
<dbReference type="AlphaFoldDB" id="A0A074Z593"/>
<sequence length="589" mass="64847">MQGTQSPQVVHRGATKRFSGIKPMNHEKRLAVLGLFPLKHRHSRGDLILHYALFEQGLATQGFSLSVQPTHGRTDTVALTFIRLNILSFRVLAQWNDLPPTVVHAPSRAQFRALLDIYLCESSRERQPPNDKNKTDPGSLGKSVALVYQSVKLGRSLDRVCRRSVHVFSVVGVSLYIVLLFGRFSPHRCMFSMGDREDLIRKFCAVANTSENEAQHLLEAFEWNYEEAIKAHFDDEDASNEAVSDRPDESINQGNSGVPPLLGRQPKLVTFDAIRSDSKTGPDEGQSFYVGGSETGGGGQQVLGPPRKSSLPDPVASPDEFIHKLFQDAKGQGAEVLDPDRYREKTEKRKTRTPFIGVGYRLGEDPNALSTPEATTSISRTDGPSAVHSSTEPTEEKSIIVKMWREGFSLDNGPLRSYTDPDSRTFLEDIKSGKVPQELIRSANGGLVNVFLEDHHHESWRAPPAPKVVPFSGKGNMLGHPVPKLASVTPDCQQSTVSSSSPSPGPTVDDSQPVTQLQVRLPDGGRLVIRLNHSHTVQDVRLAIISQRPNLAVCPFVLMTTFPSRELSDGSQTIKEANLLNSALLVRLT</sequence>
<dbReference type="InterPro" id="IPR029071">
    <property type="entry name" value="Ubiquitin-like_domsf"/>
</dbReference>
<dbReference type="GO" id="GO:0061025">
    <property type="term" value="P:membrane fusion"/>
    <property type="evidence" value="ECO:0007669"/>
    <property type="project" value="TreeGrafter"/>
</dbReference>
<dbReference type="GeneID" id="20324995"/>
<dbReference type="KEGG" id="ovi:T265_10827"/>
<dbReference type="GO" id="GO:0000045">
    <property type="term" value="P:autophagosome assembly"/>
    <property type="evidence" value="ECO:0007669"/>
    <property type="project" value="TreeGrafter"/>
</dbReference>
<dbReference type="EMBL" id="KL597031">
    <property type="protein sequence ID" value="KER20682.1"/>
    <property type="molecule type" value="Genomic_DNA"/>
</dbReference>
<evidence type="ECO:0000256" key="2">
    <source>
        <dbReference type="SAM" id="Phobius"/>
    </source>
</evidence>
<feature type="region of interest" description="Disordered" evidence="1">
    <location>
        <begin position="358"/>
        <end position="394"/>
    </location>
</feature>
<dbReference type="CTD" id="20324995"/>
<dbReference type="PROSITE" id="PS51399">
    <property type="entry name" value="SEP"/>
    <property type="match status" value="1"/>
</dbReference>
<dbReference type="RefSeq" id="XP_009175570.1">
    <property type="nucleotide sequence ID" value="XM_009177306.1"/>
</dbReference>
<dbReference type="PANTHER" id="PTHR23333">
    <property type="entry name" value="UBX DOMAIN CONTAINING PROTEIN"/>
    <property type="match status" value="1"/>
</dbReference>
<dbReference type="SUPFAM" id="SSF102848">
    <property type="entry name" value="NSFL1 (p97 ATPase) cofactor p47, SEP domain"/>
    <property type="match status" value="1"/>
</dbReference>
<dbReference type="InterPro" id="IPR009060">
    <property type="entry name" value="UBA-like_sf"/>
</dbReference>
<evidence type="ECO:0000256" key="1">
    <source>
        <dbReference type="SAM" id="MobiDB-lite"/>
    </source>
</evidence>
<dbReference type="Gene3D" id="3.10.20.90">
    <property type="entry name" value="Phosphatidylinositol 3-kinase Catalytic Subunit, Chain A, domain 1"/>
    <property type="match status" value="1"/>
</dbReference>
<dbReference type="SUPFAM" id="SSF46934">
    <property type="entry name" value="UBA-like"/>
    <property type="match status" value="1"/>
</dbReference>
<keyword evidence="2" id="KW-1133">Transmembrane helix</keyword>
<dbReference type="InterPro" id="IPR036241">
    <property type="entry name" value="NSFL1C_SEP_dom_sf"/>
</dbReference>
<dbReference type="Proteomes" id="UP000054324">
    <property type="component" value="Unassembled WGS sequence"/>
</dbReference>
<keyword evidence="2" id="KW-0472">Membrane</keyword>
<feature type="domain" description="SEP" evidence="4">
    <location>
        <begin position="396"/>
        <end position="461"/>
    </location>
</feature>
<dbReference type="InterPro" id="IPR012989">
    <property type="entry name" value="SEP_domain"/>
</dbReference>
<dbReference type="OrthoDB" id="25887at2759"/>
<keyword evidence="6" id="KW-1185">Reference proteome</keyword>
<proteinExistence type="predicted"/>
<dbReference type="Pfam" id="PF08059">
    <property type="entry name" value="SEP"/>
    <property type="match status" value="1"/>
</dbReference>
<dbReference type="GO" id="GO:0031468">
    <property type="term" value="P:nuclear membrane reassembly"/>
    <property type="evidence" value="ECO:0007669"/>
    <property type="project" value="TreeGrafter"/>
</dbReference>
<dbReference type="GO" id="GO:0043130">
    <property type="term" value="F:ubiquitin binding"/>
    <property type="evidence" value="ECO:0007669"/>
    <property type="project" value="TreeGrafter"/>
</dbReference>
<feature type="transmembrane region" description="Helical" evidence="2">
    <location>
        <begin position="165"/>
        <end position="184"/>
    </location>
</feature>
<organism evidence="5 6">
    <name type="scientific">Opisthorchis viverrini</name>
    <name type="common">Southeast Asian liver fluke</name>
    <dbReference type="NCBI Taxonomy" id="6198"/>
    <lineage>
        <taxon>Eukaryota</taxon>
        <taxon>Metazoa</taxon>
        <taxon>Spiralia</taxon>
        <taxon>Lophotrochozoa</taxon>
        <taxon>Platyhelminthes</taxon>
        <taxon>Trematoda</taxon>
        <taxon>Digenea</taxon>
        <taxon>Opisthorchiida</taxon>
        <taxon>Opisthorchiata</taxon>
        <taxon>Opisthorchiidae</taxon>
        <taxon>Opisthorchis</taxon>
    </lineage>
</organism>
<dbReference type="PANTHER" id="PTHR23333:SF20">
    <property type="entry name" value="NSFL1 COFACTOR P47"/>
    <property type="match status" value="1"/>
</dbReference>
<dbReference type="InterPro" id="IPR001012">
    <property type="entry name" value="UBX_dom"/>
</dbReference>
<feature type="compositionally biased region" description="Low complexity" evidence="1">
    <location>
        <begin position="495"/>
        <end position="511"/>
    </location>
</feature>
<dbReference type="GO" id="GO:0043161">
    <property type="term" value="P:proteasome-mediated ubiquitin-dependent protein catabolic process"/>
    <property type="evidence" value="ECO:0007669"/>
    <property type="project" value="TreeGrafter"/>
</dbReference>
<accession>A0A074Z593</accession>
<dbReference type="GO" id="GO:0005634">
    <property type="term" value="C:nucleus"/>
    <property type="evidence" value="ECO:0007669"/>
    <property type="project" value="TreeGrafter"/>
</dbReference>
<keyword evidence="2" id="KW-0812">Transmembrane</keyword>